<evidence type="ECO:0000256" key="2">
    <source>
        <dbReference type="ARBA" id="ARBA00022857"/>
    </source>
</evidence>
<dbReference type="Pfam" id="PF00106">
    <property type="entry name" value="adh_short"/>
    <property type="match status" value="1"/>
</dbReference>
<evidence type="ECO:0000256" key="4">
    <source>
        <dbReference type="RuleBase" id="RU000363"/>
    </source>
</evidence>
<dbReference type="STRING" id="31958.SD37_17020"/>
<dbReference type="eggNOG" id="COG1028">
    <property type="taxonomic scope" value="Bacteria"/>
</dbReference>
<comment type="similarity">
    <text evidence="1 4">Belongs to the short-chain dehydrogenases/reductases (SDR) family.</text>
</comment>
<dbReference type="AlphaFoldDB" id="A0A193CBH8"/>
<dbReference type="RefSeq" id="WP_044850734.1">
    <property type="nucleotide sequence ID" value="NZ_CP016174.1"/>
</dbReference>
<gene>
    <name evidence="5" type="ORF">SD37_17020</name>
</gene>
<keyword evidence="6" id="KW-1185">Reference proteome</keyword>
<dbReference type="KEGG" id="aori:SD37_17020"/>
<dbReference type="PANTHER" id="PTHR43490">
    <property type="entry name" value="(+)-NEOMENTHOL DEHYDROGENASE"/>
    <property type="match status" value="1"/>
</dbReference>
<dbReference type="PRINTS" id="PR00081">
    <property type="entry name" value="GDHRDH"/>
</dbReference>
<keyword evidence="2" id="KW-0521">NADP</keyword>
<organism evidence="5 6">
    <name type="scientific">Amycolatopsis orientalis</name>
    <name type="common">Nocardia orientalis</name>
    <dbReference type="NCBI Taxonomy" id="31958"/>
    <lineage>
        <taxon>Bacteria</taxon>
        <taxon>Bacillati</taxon>
        <taxon>Actinomycetota</taxon>
        <taxon>Actinomycetes</taxon>
        <taxon>Pseudonocardiales</taxon>
        <taxon>Pseudonocardiaceae</taxon>
        <taxon>Amycolatopsis</taxon>
    </lineage>
</organism>
<accession>A0A193CBH8</accession>
<dbReference type="PRINTS" id="PR00080">
    <property type="entry name" value="SDRFAMILY"/>
</dbReference>
<dbReference type="GO" id="GO:0016491">
    <property type="term" value="F:oxidoreductase activity"/>
    <property type="evidence" value="ECO:0007669"/>
    <property type="project" value="UniProtKB-KW"/>
</dbReference>
<dbReference type="EMBL" id="CP016174">
    <property type="protein sequence ID" value="ANN21832.1"/>
    <property type="molecule type" value="Genomic_DNA"/>
</dbReference>
<dbReference type="SUPFAM" id="SSF51735">
    <property type="entry name" value="NAD(P)-binding Rossmann-fold domains"/>
    <property type="match status" value="1"/>
</dbReference>
<protein>
    <submittedName>
        <fullName evidence="5">Dehydrogenase</fullName>
    </submittedName>
</protein>
<evidence type="ECO:0000313" key="6">
    <source>
        <dbReference type="Proteomes" id="UP000093695"/>
    </source>
</evidence>
<keyword evidence="3" id="KW-0560">Oxidoreductase</keyword>
<proteinExistence type="inferred from homology"/>
<evidence type="ECO:0000313" key="5">
    <source>
        <dbReference type="EMBL" id="ANN21832.1"/>
    </source>
</evidence>
<evidence type="ECO:0000256" key="3">
    <source>
        <dbReference type="ARBA" id="ARBA00023002"/>
    </source>
</evidence>
<dbReference type="GO" id="GO:0016020">
    <property type="term" value="C:membrane"/>
    <property type="evidence" value="ECO:0007669"/>
    <property type="project" value="TreeGrafter"/>
</dbReference>
<dbReference type="Proteomes" id="UP000093695">
    <property type="component" value="Chromosome"/>
</dbReference>
<reference evidence="5 6" key="1">
    <citation type="journal article" date="2015" name="Genome Announc.">
        <title>Draft Genome Sequence of Norvancomycin-Producing Strain Amycolatopsis orientalis CPCC200066.</title>
        <authorList>
            <person name="Lei X."/>
            <person name="Yuan F."/>
            <person name="Shi Y."/>
            <person name="Li X."/>
            <person name="Wang L."/>
            <person name="Hong B."/>
        </authorList>
    </citation>
    <scope>NUCLEOTIDE SEQUENCE [LARGE SCALE GENOMIC DNA]</scope>
    <source>
        <strain evidence="5 6">B-37</strain>
    </source>
</reference>
<dbReference type="InterPro" id="IPR036291">
    <property type="entry name" value="NAD(P)-bd_dom_sf"/>
</dbReference>
<evidence type="ECO:0000256" key="1">
    <source>
        <dbReference type="ARBA" id="ARBA00006484"/>
    </source>
</evidence>
<dbReference type="InterPro" id="IPR002347">
    <property type="entry name" value="SDR_fam"/>
</dbReference>
<name>A0A193CBH8_AMYOR</name>
<dbReference type="Gene3D" id="3.40.50.720">
    <property type="entry name" value="NAD(P)-binding Rossmann-like Domain"/>
    <property type="match status" value="1"/>
</dbReference>
<sequence>MNETKIALVTGANKGIGYEIANGLGALGYRVGVGARDEARLETAVEKLRAAGVDAFGVPLEVTSDDSVADAAELVERRAGSLDVLVNNAGISGESGPGWVQDPTTLDLGVVRTVVETNVLGVIRVTNAMLPLLRRSPSPRVVNVSSSVGSLTLQADPDIDIGPVMAAYAPSKSFLNAVTVHYARQFAGTGILINAACPGLVATDFTGFHGPRSPEQGAAIAIRLATLPGDGPTGSFFSDDGAVPW</sequence>
<dbReference type="PANTHER" id="PTHR43490:SF99">
    <property type="entry name" value="SHORT-CHAIN DEHYDROGENASE_REDUCTASE"/>
    <property type="match status" value="1"/>
</dbReference>